<reference evidence="7 8" key="1">
    <citation type="submission" date="2019-11" db="EMBL/GenBank/DDBJ databases">
        <title>Gordonia sp. nov., a novel actinobacterium isolated from mangrove soil in Hainan.</title>
        <authorList>
            <person name="Huang X."/>
            <person name="Xie Y."/>
            <person name="Chu X."/>
            <person name="Xiao K."/>
        </authorList>
    </citation>
    <scope>NUCLEOTIDE SEQUENCE [LARGE SCALE GENOMIC DNA]</scope>
    <source>
        <strain evidence="7 8">HNM0687</strain>
    </source>
</reference>
<feature type="domain" description="AMP-binding enzyme C-terminal" evidence="6">
    <location>
        <begin position="474"/>
        <end position="550"/>
    </location>
</feature>
<dbReference type="RefSeq" id="WP_160900925.1">
    <property type="nucleotide sequence ID" value="NZ_CP102850.1"/>
</dbReference>
<dbReference type="GO" id="GO:0005324">
    <property type="term" value="F:long-chain fatty acid transmembrane transporter activity"/>
    <property type="evidence" value="ECO:0007669"/>
    <property type="project" value="TreeGrafter"/>
</dbReference>
<evidence type="ECO:0000256" key="4">
    <source>
        <dbReference type="ARBA" id="ARBA00022840"/>
    </source>
</evidence>
<dbReference type="GO" id="GO:0005886">
    <property type="term" value="C:plasma membrane"/>
    <property type="evidence" value="ECO:0007669"/>
    <property type="project" value="TreeGrafter"/>
</dbReference>
<evidence type="ECO:0000313" key="7">
    <source>
        <dbReference type="EMBL" id="MXP20844.1"/>
    </source>
</evidence>
<evidence type="ECO:0000313" key="8">
    <source>
        <dbReference type="Proteomes" id="UP000475545"/>
    </source>
</evidence>
<dbReference type="InterPro" id="IPR025110">
    <property type="entry name" value="AMP-bd_C"/>
</dbReference>
<dbReference type="Pfam" id="PF13193">
    <property type="entry name" value="AMP-binding_C"/>
    <property type="match status" value="1"/>
</dbReference>
<evidence type="ECO:0000256" key="2">
    <source>
        <dbReference type="ARBA" id="ARBA00022598"/>
    </source>
</evidence>
<accession>A0A6L7GLR1</accession>
<dbReference type="AlphaFoldDB" id="A0A6L7GLR1"/>
<keyword evidence="8" id="KW-1185">Reference proteome</keyword>
<evidence type="ECO:0000256" key="1">
    <source>
        <dbReference type="ARBA" id="ARBA00006432"/>
    </source>
</evidence>
<dbReference type="GO" id="GO:0044539">
    <property type="term" value="P:long-chain fatty acid import into cell"/>
    <property type="evidence" value="ECO:0007669"/>
    <property type="project" value="TreeGrafter"/>
</dbReference>
<evidence type="ECO:0000256" key="3">
    <source>
        <dbReference type="ARBA" id="ARBA00022741"/>
    </source>
</evidence>
<evidence type="ECO:0000259" key="5">
    <source>
        <dbReference type="Pfam" id="PF00501"/>
    </source>
</evidence>
<evidence type="ECO:0000259" key="6">
    <source>
        <dbReference type="Pfam" id="PF13193"/>
    </source>
</evidence>
<organism evidence="7 8">
    <name type="scientific">Gordonia mangrovi</name>
    <dbReference type="NCBI Taxonomy" id="2665643"/>
    <lineage>
        <taxon>Bacteria</taxon>
        <taxon>Bacillati</taxon>
        <taxon>Actinomycetota</taxon>
        <taxon>Actinomycetes</taxon>
        <taxon>Mycobacteriales</taxon>
        <taxon>Gordoniaceae</taxon>
        <taxon>Gordonia</taxon>
    </lineage>
</organism>
<dbReference type="EMBL" id="WMBR01000001">
    <property type="protein sequence ID" value="MXP20844.1"/>
    <property type="molecule type" value="Genomic_DNA"/>
</dbReference>
<dbReference type="InterPro" id="IPR042099">
    <property type="entry name" value="ANL_N_sf"/>
</dbReference>
<gene>
    <name evidence="7" type="ORF">GIY30_05680</name>
</gene>
<dbReference type="GO" id="GO:0004467">
    <property type="term" value="F:long-chain fatty acid-CoA ligase activity"/>
    <property type="evidence" value="ECO:0007669"/>
    <property type="project" value="TreeGrafter"/>
</dbReference>
<sequence length="598" mass="65456">MPSSDTHTDAPKAQPVRLTDLLRGVVKMAPHALNMIKHAPGLIHRPPEAKRTIGSVFQKHAADHPDRPFIRFEGRSMTYGEVNRRVNRYAALLADKGVGTGDVVAILSKNNPTDLMLILATVKLGAVAGMLNYNQRDKVLAHSVSLLEAKVFVRDPDCAEAFESIPADVLPPHVFDFAEFDAAAEGRAEDNPAITESLPASTKAFLIFTSGTTGMPKASVMSHNRWLANLSGIGGLAVRLRHNDTMYVPLPLYHNNALSVSLGSVLASGACIAIGRSFSASRFWDDVILNRATAFCYIGELCRYLLAQPEKPTDRRHAVKVIIGNGMRPEIWDEFAERFGIDRIVEFYGASELNLAFVNAFSVKRTAGFSPLPYKIVEYDEHGEPVRDANGRLTAVGKGGVGLLIAEISERVPLDGYTDSDATEKKIIRDAFDDGDAYFNSGDLVRDLGYAHIAFVDRLGDTFRWKGENVATTEVEGALDSHRAVAQSVVYGVEVPKTDGRAGMAAIKLREGVDLDPTELSSHLYSHLPSYAVPLFVRVVDHFEQTSTFKNRKVELRDEGYSDTGDDPLYVLAGRDKGYVEFYADYPDDVANAKAPTG</sequence>
<dbReference type="InterPro" id="IPR020845">
    <property type="entry name" value="AMP-binding_CS"/>
</dbReference>
<keyword evidence="4" id="KW-0067">ATP-binding</keyword>
<keyword evidence="2" id="KW-0436">Ligase</keyword>
<dbReference type="Proteomes" id="UP000475545">
    <property type="component" value="Unassembled WGS sequence"/>
</dbReference>
<name>A0A6L7GLR1_9ACTN</name>
<dbReference type="InterPro" id="IPR045851">
    <property type="entry name" value="AMP-bd_C_sf"/>
</dbReference>
<dbReference type="Gene3D" id="3.30.300.30">
    <property type="match status" value="1"/>
</dbReference>
<dbReference type="GO" id="GO:0005524">
    <property type="term" value="F:ATP binding"/>
    <property type="evidence" value="ECO:0007669"/>
    <property type="project" value="UniProtKB-KW"/>
</dbReference>
<dbReference type="InterPro" id="IPR000873">
    <property type="entry name" value="AMP-dep_synth/lig_dom"/>
</dbReference>
<dbReference type="PANTHER" id="PTHR43107:SF15">
    <property type="entry name" value="FATTY ACID TRANSPORT PROTEIN 3, ISOFORM A"/>
    <property type="match status" value="1"/>
</dbReference>
<keyword evidence="3" id="KW-0547">Nucleotide-binding</keyword>
<comment type="caution">
    <text evidence="7">The sequence shown here is derived from an EMBL/GenBank/DDBJ whole genome shotgun (WGS) entry which is preliminary data.</text>
</comment>
<proteinExistence type="inferred from homology"/>
<protein>
    <submittedName>
        <fullName evidence="7">Long-chain-acyl-CoA synthetase</fullName>
    </submittedName>
</protein>
<comment type="similarity">
    <text evidence="1">Belongs to the ATP-dependent AMP-binding enzyme family.</text>
</comment>
<dbReference type="PANTHER" id="PTHR43107">
    <property type="entry name" value="LONG-CHAIN FATTY ACID TRANSPORT PROTEIN"/>
    <property type="match status" value="1"/>
</dbReference>
<dbReference type="PROSITE" id="PS00455">
    <property type="entry name" value="AMP_BINDING"/>
    <property type="match status" value="1"/>
</dbReference>
<dbReference type="FunFam" id="3.30.300.30:FF:000020">
    <property type="entry name" value="Long-chain fatty acid transporter"/>
    <property type="match status" value="1"/>
</dbReference>
<dbReference type="Gene3D" id="3.40.50.12780">
    <property type="entry name" value="N-terminal domain of ligase-like"/>
    <property type="match status" value="1"/>
</dbReference>
<dbReference type="NCBIfam" id="NF006134">
    <property type="entry name" value="PRK08279.1"/>
    <property type="match status" value="1"/>
</dbReference>
<dbReference type="Pfam" id="PF00501">
    <property type="entry name" value="AMP-binding"/>
    <property type="match status" value="1"/>
</dbReference>
<feature type="domain" description="AMP-dependent synthetase/ligase" evidence="5">
    <location>
        <begin position="57"/>
        <end position="393"/>
    </location>
</feature>
<dbReference type="SUPFAM" id="SSF56801">
    <property type="entry name" value="Acetyl-CoA synthetase-like"/>
    <property type="match status" value="1"/>
</dbReference>